<protein>
    <submittedName>
        <fullName evidence="1">Uncharacterized protein</fullName>
    </submittedName>
</protein>
<name>A0A0K2TZI4_LEPSM</name>
<dbReference type="EMBL" id="HACA01014048">
    <property type="protein sequence ID" value="CDW31409.1"/>
    <property type="molecule type" value="Transcribed_RNA"/>
</dbReference>
<dbReference type="AlphaFoldDB" id="A0A0K2TZI4"/>
<accession>A0A0K2TZI4</accession>
<organism evidence="1">
    <name type="scientific">Lepeophtheirus salmonis</name>
    <name type="common">Salmon louse</name>
    <name type="synonym">Caligus salmonis</name>
    <dbReference type="NCBI Taxonomy" id="72036"/>
    <lineage>
        <taxon>Eukaryota</taxon>
        <taxon>Metazoa</taxon>
        <taxon>Ecdysozoa</taxon>
        <taxon>Arthropoda</taxon>
        <taxon>Crustacea</taxon>
        <taxon>Multicrustacea</taxon>
        <taxon>Hexanauplia</taxon>
        <taxon>Copepoda</taxon>
        <taxon>Siphonostomatoida</taxon>
        <taxon>Caligidae</taxon>
        <taxon>Lepeophtheirus</taxon>
    </lineage>
</organism>
<evidence type="ECO:0000313" key="1">
    <source>
        <dbReference type="EMBL" id="CDW31409.1"/>
    </source>
</evidence>
<proteinExistence type="predicted"/>
<sequence>MHPKGVNNRVGIRIVGTPEVLIKSTKVSCNGGDGVLSLLVSKADSPPLQSSFSHFFDSFLDSLV</sequence>
<reference evidence="1" key="1">
    <citation type="submission" date="2014-05" db="EMBL/GenBank/DDBJ databases">
        <authorList>
            <person name="Chronopoulou M."/>
        </authorList>
    </citation>
    <scope>NUCLEOTIDE SEQUENCE</scope>
    <source>
        <tissue evidence="1">Whole organism</tissue>
    </source>
</reference>